<evidence type="ECO:0000313" key="3">
    <source>
        <dbReference type="Proteomes" id="UP001239782"/>
    </source>
</evidence>
<organism evidence="2 3">
    <name type="scientific">Pleionea litopenaei</name>
    <dbReference type="NCBI Taxonomy" id="3070815"/>
    <lineage>
        <taxon>Bacteria</taxon>
        <taxon>Pseudomonadati</taxon>
        <taxon>Pseudomonadota</taxon>
        <taxon>Gammaproteobacteria</taxon>
        <taxon>Oceanospirillales</taxon>
        <taxon>Pleioneaceae</taxon>
        <taxon>Pleionea</taxon>
    </lineage>
</organism>
<proteinExistence type="predicted"/>
<keyword evidence="3" id="KW-1185">Reference proteome</keyword>
<keyword evidence="2" id="KW-0614">Plasmid</keyword>
<evidence type="ECO:0000313" key="1">
    <source>
        <dbReference type="EMBL" id="WMS89289.1"/>
    </source>
</evidence>
<reference evidence="2 3" key="1">
    <citation type="submission" date="2023-08" db="EMBL/GenBank/DDBJ databases">
        <title>Pleionea litopenaei sp. nov., isolated from stomach of juvenile Litopenaeus vannamei.</title>
        <authorList>
            <person name="Rho A.M."/>
            <person name="Hwang C.Y."/>
        </authorList>
    </citation>
    <scope>NUCLEOTIDE SEQUENCE [LARGE SCALE GENOMIC DNA]</scope>
    <source>
        <strain evidence="2 3">HL-JVS1</strain>
        <plasmid evidence="2 3">unnamed2</plasmid>
    </source>
</reference>
<dbReference type="RefSeq" id="WP_309204581.1">
    <property type="nucleotide sequence ID" value="NZ_CP133550.1"/>
</dbReference>
<dbReference type="Proteomes" id="UP001239782">
    <property type="component" value="Plasmid unnamed2"/>
</dbReference>
<geneLocation type="plasmid" evidence="2 3">
    <name>unnamed2</name>
</geneLocation>
<gene>
    <name evidence="2" type="ORF">Q9312_19220</name>
    <name evidence="1" type="ORF">Q9312_19330</name>
</gene>
<dbReference type="EMBL" id="CP133550">
    <property type="protein sequence ID" value="WMS89310.1"/>
    <property type="molecule type" value="Genomic_DNA"/>
</dbReference>
<sequence length="69" mass="7962">MVDSEETYKIEIEVTENEYALLVSSVNRLIEANINNPAQDNDIKSLRKVRRELICSGLKARLSINQEQR</sequence>
<dbReference type="AlphaFoldDB" id="A0AA51RXC9"/>
<dbReference type="KEGG" id="plei:Q9312_19220"/>
<evidence type="ECO:0000313" key="2">
    <source>
        <dbReference type="EMBL" id="WMS89310.1"/>
    </source>
</evidence>
<protein>
    <submittedName>
        <fullName evidence="2">Uncharacterized protein</fullName>
    </submittedName>
</protein>
<name>A0AA51RXC9_9GAMM</name>
<dbReference type="EMBL" id="CP133550">
    <property type="protein sequence ID" value="WMS89289.1"/>
    <property type="molecule type" value="Genomic_DNA"/>
</dbReference>
<dbReference type="KEGG" id="plei:Q9312_19330"/>
<accession>A0AA51RXC9</accession>